<dbReference type="EMBL" id="CP044016">
    <property type="protein sequence ID" value="QES90593.1"/>
    <property type="molecule type" value="Genomic_DNA"/>
</dbReference>
<proteinExistence type="predicted"/>
<evidence type="ECO:0000313" key="1">
    <source>
        <dbReference type="EMBL" id="QES90593.1"/>
    </source>
</evidence>
<dbReference type="OrthoDB" id="9814774at2"/>
<dbReference type="AlphaFoldDB" id="A0A5P2GBK5"/>
<dbReference type="SUPFAM" id="SSF54637">
    <property type="entry name" value="Thioesterase/thiol ester dehydrase-isomerase"/>
    <property type="match status" value="1"/>
</dbReference>
<dbReference type="InterPro" id="IPR029069">
    <property type="entry name" value="HotDog_dom_sf"/>
</dbReference>
<keyword evidence="2" id="KW-1185">Reference proteome</keyword>
<dbReference type="KEGG" id="arac:E0W69_018680"/>
<sequence>MQKLFQRLSKFISPNKLAKWMMRFSPMYKRSTGRITYISDDFTEINIEIKLSYKNRNIAGVIFGGSLFAATDPIFMIQLMQMLGSRYIVWDRAAEIKYKRPATPAAYAKFILTKEDLEKIIQEVNKNGETNIEKTVHLTSKDGNTIFAEVTKTMYIADKGFYKKKIAAKSK</sequence>
<accession>A0A5P2GBK5</accession>
<organism evidence="1 2">
    <name type="scientific">Rhizosphaericola mali</name>
    <dbReference type="NCBI Taxonomy" id="2545455"/>
    <lineage>
        <taxon>Bacteria</taxon>
        <taxon>Pseudomonadati</taxon>
        <taxon>Bacteroidota</taxon>
        <taxon>Chitinophagia</taxon>
        <taxon>Chitinophagales</taxon>
        <taxon>Chitinophagaceae</taxon>
        <taxon>Rhizosphaericola</taxon>
    </lineage>
</organism>
<dbReference type="Proteomes" id="UP000292424">
    <property type="component" value="Chromosome"/>
</dbReference>
<dbReference type="RefSeq" id="WP_131331579.1">
    <property type="nucleotide sequence ID" value="NZ_CP044016.1"/>
</dbReference>
<dbReference type="Gene3D" id="3.10.129.10">
    <property type="entry name" value="Hotdog Thioesterase"/>
    <property type="match status" value="1"/>
</dbReference>
<reference evidence="1 2" key="1">
    <citation type="submission" date="2019-09" db="EMBL/GenBank/DDBJ databases">
        <title>Complete genome sequence of Arachidicoccus sp. B3-10 isolated from apple orchard soil.</title>
        <authorList>
            <person name="Kim H.S."/>
            <person name="Han K.-I."/>
            <person name="Suh M.K."/>
            <person name="Lee K.C."/>
            <person name="Eom M.K."/>
            <person name="Kim J.-S."/>
            <person name="Kang S.W."/>
            <person name="Sin Y."/>
            <person name="Lee J.-S."/>
        </authorList>
    </citation>
    <scope>NUCLEOTIDE SEQUENCE [LARGE SCALE GENOMIC DNA]</scope>
    <source>
        <strain evidence="1 2">B3-10</strain>
    </source>
</reference>
<gene>
    <name evidence="1" type="ORF">E0W69_018680</name>
</gene>
<name>A0A5P2GBK5_9BACT</name>
<dbReference type="Pfam" id="PF14539">
    <property type="entry name" value="DUF4442"/>
    <property type="match status" value="1"/>
</dbReference>
<evidence type="ECO:0000313" key="2">
    <source>
        <dbReference type="Proteomes" id="UP000292424"/>
    </source>
</evidence>
<protein>
    <submittedName>
        <fullName evidence="1">DUF4442 domain-containing protein</fullName>
    </submittedName>
</protein>
<dbReference type="InterPro" id="IPR027961">
    <property type="entry name" value="DUF4442"/>
</dbReference>